<evidence type="ECO:0000256" key="6">
    <source>
        <dbReference type="SAM" id="MobiDB-lite"/>
    </source>
</evidence>
<dbReference type="Pfam" id="PF03634">
    <property type="entry name" value="TCP"/>
    <property type="match status" value="1"/>
</dbReference>
<evidence type="ECO:0000256" key="3">
    <source>
        <dbReference type="ARBA" id="ARBA00023125"/>
    </source>
</evidence>
<keyword evidence="3" id="KW-0238">DNA-binding</keyword>
<dbReference type="GO" id="GO:0003700">
    <property type="term" value="F:DNA-binding transcription factor activity"/>
    <property type="evidence" value="ECO:0007669"/>
    <property type="project" value="InterPro"/>
</dbReference>
<feature type="region of interest" description="Disordered" evidence="6">
    <location>
        <begin position="311"/>
        <end position="354"/>
    </location>
</feature>
<sequence length="354" mass="38753">MNIASSKEAADSPLGQEGITNDAHKSGKGAASSSSSPWLRLKDPRVVRVSRALGGKDRHSKVCTIRGLRDRRVRLSVPAAIQLYDLQDRLGLNQPSKVVDWLLNAAKHEIDELPPLPISLGNFGLNHQMMLTSQEASASQSNKEGFKRNSINWENPAGGLSRSSLWSSDAFWRAESKEVEREATNEEEKQESSSNTTHSSSVPALLNNAAAPYSSFYHFEPSNYPFPHLGSHGFASQAEDHHLQSFNNVVPLPSSTLSLVCPPPAGTTQSFFPNSQSSAPLEIDPRQINHHFQMLSSGLEHPLPNPLNPPALYSIRHQSSTTPFSLSMSIPRPPHSHSNSGNHPDGKEQEFPSK</sequence>
<feature type="region of interest" description="Disordered" evidence="6">
    <location>
        <begin position="1"/>
        <end position="37"/>
    </location>
</feature>
<evidence type="ECO:0000313" key="8">
    <source>
        <dbReference type="EMBL" id="GKU97364.1"/>
    </source>
</evidence>
<proteinExistence type="predicted"/>
<evidence type="ECO:0000256" key="5">
    <source>
        <dbReference type="ARBA" id="ARBA00023242"/>
    </source>
</evidence>
<dbReference type="Proteomes" id="UP001054252">
    <property type="component" value="Unassembled WGS sequence"/>
</dbReference>
<dbReference type="PROSITE" id="PS51369">
    <property type="entry name" value="TCP"/>
    <property type="match status" value="1"/>
</dbReference>
<keyword evidence="2" id="KW-0805">Transcription regulation</keyword>
<feature type="region of interest" description="Disordered" evidence="6">
    <location>
        <begin position="134"/>
        <end position="153"/>
    </location>
</feature>
<feature type="domain" description="TCP" evidence="7">
    <location>
        <begin position="55"/>
        <end position="113"/>
    </location>
</feature>
<evidence type="ECO:0000256" key="1">
    <source>
        <dbReference type="ARBA" id="ARBA00004123"/>
    </source>
</evidence>
<keyword evidence="9" id="KW-1185">Reference proteome</keyword>
<dbReference type="PANTHER" id="PTHR31072:SF147">
    <property type="entry name" value="TRANSCRIPTION FACTOR TCP13"/>
    <property type="match status" value="1"/>
</dbReference>
<comment type="caution">
    <text evidence="8">The sequence shown here is derived from an EMBL/GenBank/DDBJ whole genome shotgun (WGS) entry which is preliminary data.</text>
</comment>
<accession>A0AAV5II89</accession>
<name>A0AAV5II89_9ROSI</name>
<dbReference type="InterPro" id="IPR005333">
    <property type="entry name" value="Transcription_factor_TCP"/>
</dbReference>
<dbReference type="PANTHER" id="PTHR31072">
    <property type="entry name" value="TRANSCRIPTION FACTOR TCP4-RELATED"/>
    <property type="match status" value="1"/>
</dbReference>
<feature type="compositionally biased region" description="Basic and acidic residues" evidence="6">
    <location>
        <begin position="344"/>
        <end position="354"/>
    </location>
</feature>
<dbReference type="EMBL" id="BPVZ01000011">
    <property type="protein sequence ID" value="GKU97364.1"/>
    <property type="molecule type" value="Genomic_DNA"/>
</dbReference>
<evidence type="ECO:0000313" key="9">
    <source>
        <dbReference type="Proteomes" id="UP001054252"/>
    </source>
</evidence>
<feature type="region of interest" description="Disordered" evidence="6">
    <location>
        <begin position="177"/>
        <end position="202"/>
    </location>
</feature>
<organism evidence="8 9">
    <name type="scientific">Rubroshorea leprosula</name>
    <dbReference type="NCBI Taxonomy" id="152421"/>
    <lineage>
        <taxon>Eukaryota</taxon>
        <taxon>Viridiplantae</taxon>
        <taxon>Streptophyta</taxon>
        <taxon>Embryophyta</taxon>
        <taxon>Tracheophyta</taxon>
        <taxon>Spermatophyta</taxon>
        <taxon>Magnoliopsida</taxon>
        <taxon>eudicotyledons</taxon>
        <taxon>Gunneridae</taxon>
        <taxon>Pentapetalae</taxon>
        <taxon>rosids</taxon>
        <taxon>malvids</taxon>
        <taxon>Malvales</taxon>
        <taxon>Dipterocarpaceae</taxon>
        <taxon>Rubroshorea</taxon>
    </lineage>
</organism>
<dbReference type="GO" id="GO:0043565">
    <property type="term" value="F:sequence-specific DNA binding"/>
    <property type="evidence" value="ECO:0007669"/>
    <property type="project" value="TreeGrafter"/>
</dbReference>
<feature type="compositionally biased region" description="Low complexity" evidence="6">
    <location>
        <begin position="192"/>
        <end position="201"/>
    </location>
</feature>
<protein>
    <recommendedName>
        <fullName evidence="7">TCP domain-containing protein</fullName>
    </recommendedName>
</protein>
<comment type="subcellular location">
    <subcellularLocation>
        <location evidence="1">Nucleus</location>
    </subcellularLocation>
</comment>
<gene>
    <name evidence="8" type="ORF">SLEP1_g10516</name>
</gene>
<keyword evidence="4" id="KW-0804">Transcription</keyword>
<evidence type="ECO:0000259" key="7">
    <source>
        <dbReference type="PROSITE" id="PS51369"/>
    </source>
</evidence>
<feature type="compositionally biased region" description="Basic and acidic residues" evidence="6">
    <location>
        <begin position="177"/>
        <end position="191"/>
    </location>
</feature>
<dbReference type="AlphaFoldDB" id="A0AAV5II89"/>
<feature type="compositionally biased region" description="Polar residues" evidence="6">
    <location>
        <begin position="316"/>
        <end position="328"/>
    </location>
</feature>
<dbReference type="GO" id="GO:0005634">
    <property type="term" value="C:nucleus"/>
    <property type="evidence" value="ECO:0007669"/>
    <property type="project" value="UniProtKB-SubCell"/>
</dbReference>
<evidence type="ECO:0000256" key="2">
    <source>
        <dbReference type="ARBA" id="ARBA00023015"/>
    </source>
</evidence>
<dbReference type="InterPro" id="IPR017887">
    <property type="entry name" value="TF_TCP_subgr"/>
</dbReference>
<reference evidence="8 9" key="1">
    <citation type="journal article" date="2021" name="Commun. Biol.">
        <title>The genome of Shorea leprosula (Dipterocarpaceae) highlights the ecological relevance of drought in aseasonal tropical rainforests.</title>
        <authorList>
            <person name="Ng K.K.S."/>
            <person name="Kobayashi M.J."/>
            <person name="Fawcett J.A."/>
            <person name="Hatakeyama M."/>
            <person name="Paape T."/>
            <person name="Ng C.H."/>
            <person name="Ang C.C."/>
            <person name="Tnah L.H."/>
            <person name="Lee C.T."/>
            <person name="Nishiyama T."/>
            <person name="Sese J."/>
            <person name="O'Brien M.J."/>
            <person name="Copetti D."/>
            <person name="Mohd Noor M.I."/>
            <person name="Ong R.C."/>
            <person name="Putra M."/>
            <person name="Sireger I.Z."/>
            <person name="Indrioko S."/>
            <person name="Kosugi Y."/>
            <person name="Izuno A."/>
            <person name="Isagi Y."/>
            <person name="Lee S.L."/>
            <person name="Shimizu K.K."/>
        </authorList>
    </citation>
    <scope>NUCLEOTIDE SEQUENCE [LARGE SCALE GENOMIC DNA]</scope>
    <source>
        <strain evidence="8">214</strain>
    </source>
</reference>
<evidence type="ECO:0000256" key="4">
    <source>
        <dbReference type="ARBA" id="ARBA00023163"/>
    </source>
</evidence>
<keyword evidence="5" id="KW-0539">Nucleus</keyword>